<feature type="transmembrane region" description="Helical" evidence="1">
    <location>
        <begin position="119"/>
        <end position="142"/>
    </location>
</feature>
<feature type="transmembrane region" description="Helical" evidence="1">
    <location>
        <begin position="21"/>
        <end position="39"/>
    </location>
</feature>
<evidence type="ECO:0000256" key="1">
    <source>
        <dbReference type="SAM" id="Phobius"/>
    </source>
</evidence>
<accession>A0A9N8V8X1</accession>
<keyword evidence="3" id="KW-1185">Reference proteome</keyword>
<dbReference type="AlphaFoldDB" id="A0A9N8V8X1"/>
<proteinExistence type="predicted"/>
<keyword evidence="1" id="KW-1133">Transmembrane helix</keyword>
<keyword evidence="1" id="KW-0812">Transmembrane</keyword>
<sequence length="207" mass="23877">MTPEISSKEENIMPKESDLDLLLATFLGVVFGATIGYFVNNYYNICPYEIKYLELIKEYVKEYISSLINVIINDITNVVWERSDYYFKIWDVLANLDPIYRGLNHINCLSVDVVGNPNWQFICSLWVTSIIFGWIIFIIYLLSTFVAYQASKENFKGLKSGIRGAELEKLEKLEKEISQPTQLLLQSGLPDQGIPLQIVLPQNTYQR</sequence>
<organism evidence="2 3">
    <name type="scientific">Diversispora eburnea</name>
    <dbReference type="NCBI Taxonomy" id="1213867"/>
    <lineage>
        <taxon>Eukaryota</taxon>
        <taxon>Fungi</taxon>
        <taxon>Fungi incertae sedis</taxon>
        <taxon>Mucoromycota</taxon>
        <taxon>Glomeromycotina</taxon>
        <taxon>Glomeromycetes</taxon>
        <taxon>Diversisporales</taxon>
        <taxon>Diversisporaceae</taxon>
        <taxon>Diversispora</taxon>
    </lineage>
</organism>
<protein>
    <submittedName>
        <fullName evidence="2">8319_t:CDS:1</fullName>
    </submittedName>
</protein>
<dbReference type="Proteomes" id="UP000789706">
    <property type="component" value="Unassembled WGS sequence"/>
</dbReference>
<keyword evidence="1" id="KW-0472">Membrane</keyword>
<dbReference type="OrthoDB" id="2393877at2759"/>
<gene>
    <name evidence="2" type="ORF">DEBURN_LOCUS1885</name>
</gene>
<comment type="caution">
    <text evidence="2">The sequence shown here is derived from an EMBL/GenBank/DDBJ whole genome shotgun (WGS) entry which is preliminary data.</text>
</comment>
<dbReference type="EMBL" id="CAJVPK010000093">
    <property type="protein sequence ID" value="CAG8447314.1"/>
    <property type="molecule type" value="Genomic_DNA"/>
</dbReference>
<evidence type="ECO:0000313" key="3">
    <source>
        <dbReference type="Proteomes" id="UP000789706"/>
    </source>
</evidence>
<name>A0A9N8V8X1_9GLOM</name>
<evidence type="ECO:0000313" key="2">
    <source>
        <dbReference type="EMBL" id="CAG8447314.1"/>
    </source>
</evidence>
<reference evidence="2" key="1">
    <citation type="submission" date="2021-06" db="EMBL/GenBank/DDBJ databases">
        <authorList>
            <person name="Kallberg Y."/>
            <person name="Tangrot J."/>
            <person name="Rosling A."/>
        </authorList>
    </citation>
    <scope>NUCLEOTIDE SEQUENCE</scope>
    <source>
        <strain evidence="2">AZ414A</strain>
    </source>
</reference>